<feature type="chain" id="PRO_5012904225" evidence="1">
    <location>
        <begin position="16"/>
        <end position="114"/>
    </location>
</feature>
<reference evidence="2" key="1">
    <citation type="submission" date="2015-04" db="UniProtKB">
        <authorList>
            <consortium name="EnsemblPlants"/>
        </authorList>
    </citation>
    <scope>IDENTIFICATION</scope>
</reference>
<sequence>MAVHVVLLAVPAAAATGAASGGGFLQAFFQYSFLVWPFNLVLPLARHLPRVCVALRDAAAFLAGEMRMFLSGRRRVQLPQLSGYGRRSSLSPGERRSREELVAHTMVALVGISY</sequence>
<dbReference type="AlphaFoldDB" id="A0A0E0KW02"/>
<feature type="signal peptide" evidence="1">
    <location>
        <begin position="1"/>
        <end position="15"/>
    </location>
</feature>
<accession>A0A0E0KW02</accession>
<proteinExistence type="predicted"/>
<dbReference type="OMA" id="ELVAHTM"/>
<dbReference type="Gramene" id="OPUNC04G24960.1">
    <property type="protein sequence ID" value="OPUNC04G24960.1"/>
    <property type="gene ID" value="OPUNC04G24960"/>
</dbReference>
<dbReference type="EnsemblPlants" id="OPUNC04G24960.1">
    <property type="protein sequence ID" value="OPUNC04G24960.1"/>
    <property type="gene ID" value="OPUNC04G24960"/>
</dbReference>
<evidence type="ECO:0000256" key="1">
    <source>
        <dbReference type="SAM" id="SignalP"/>
    </source>
</evidence>
<evidence type="ECO:0000313" key="3">
    <source>
        <dbReference type="Proteomes" id="UP000026962"/>
    </source>
</evidence>
<organism evidence="2">
    <name type="scientific">Oryza punctata</name>
    <name type="common">Red rice</name>
    <dbReference type="NCBI Taxonomy" id="4537"/>
    <lineage>
        <taxon>Eukaryota</taxon>
        <taxon>Viridiplantae</taxon>
        <taxon>Streptophyta</taxon>
        <taxon>Embryophyta</taxon>
        <taxon>Tracheophyta</taxon>
        <taxon>Spermatophyta</taxon>
        <taxon>Magnoliopsida</taxon>
        <taxon>Liliopsida</taxon>
        <taxon>Poales</taxon>
        <taxon>Poaceae</taxon>
        <taxon>BOP clade</taxon>
        <taxon>Oryzoideae</taxon>
        <taxon>Oryzeae</taxon>
        <taxon>Oryzinae</taxon>
        <taxon>Oryza</taxon>
    </lineage>
</organism>
<dbReference type="HOGENOM" id="CLU_173627_0_0_1"/>
<reference evidence="2" key="2">
    <citation type="submission" date="2018-05" db="EMBL/GenBank/DDBJ databases">
        <title>OpunRS2 (Oryza punctata Reference Sequence Version 2).</title>
        <authorList>
            <person name="Zhang J."/>
            <person name="Kudrna D."/>
            <person name="Lee S."/>
            <person name="Talag J."/>
            <person name="Welchert J."/>
            <person name="Wing R.A."/>
        </authorList>
    </citation>
    <scope>NUCLEOTIDE SEQUENCE [LARGE SCALE GENOMIC DNA]</scope>
</reference>
<keyword evidence="1" id="KW-0732">Signal</keyword>
<dbReference type="eggNOG" id="ENOG502R3SI">
    <property type="taxonomic scope" value="Eukaryota"/>
</dbReference>
<evidence type="ECO:0000313" key="2">
    <source>
        <dbReference type="EnsemblPlants" id="OPUNC04G24960.1"/>
    </source>
</evidence>
<protein>
    <submittedName>
        <fullName evidence="2">Uncharacterized protein</fullName>
    </submittedName>
</protein>
<name>A0A0E0KW02_ORYPU</name>
<keyword evidence="3" id="KW-1185">Reference proteome</keyword>
<dbReference type="Proteomes" id="UP000026962">
    <property type="component" value="Chromosome 4"/>
</dbReference>